<feature type="transmembrane region" description="Helical" evidence="1">
    <location>
        <begin position="87"/>
        <end position="112"/>
    </location>
</feature>
<dbReference type="EMBL" id="JAGGLG010000001">
    <property type="protein sequence ID" value="MBP2016858.1"/>
    <property type="molecule type" value="Genomic_DNA"/>
</dbReference>
<proteinExistence type="predicted"/>
<accession>A0ABS4JMU1</accession>
<dbReference type="Proteomes" id="UP001519289">
    <property type="component" value="Unassembled WGS sequence"/>
</dbReference>
<feature type="transmembrane region" description="Helical" evidence="1">
    <location>
        <begin position="25"/>
        <end position="46"/>
    </location>
</feature>
<protein>
    <submittedName>
        <fullName evidence="2">Protein-S-isoprenylcysteine O-methyltransferase Ste14</fullName>
    </submittedName>
</protein>
<name>A0ABS4JMU1_9FIRM</name>
<feature type="transmembrane region" description="Helical" evidence="1">
    <location>
        <begin position="58"/>
        <end position="75"/>
    </location>
</feature>
<reference evidence="2 3" key="1">
    <citation type="submission" date="2021-03" db="EMBL/GenBank/DDBJ databases">
        <title>Genomic Encyclopedia of Type Strains, Phase IV (KMG-IV): sequencing the most valuable type-strain genomes for metagenomic binning, comparative biology and taxonomic classification.</title>
        <authorList>
            <person name="Goeker M."/>
        </authorList>
    </citation>
    <scope>NUCLEOTIDE SEQUENCE [LARGE SCALE GENOMIC DNA]</scope>
    <source>
        <strain evidence="2 3">DSM 27138</strain>
    </source>
</reference>
<organism evidence="2 3">
    <name type="scientific">Symbiobacterium terraclitae</name>
    <dbReference type="NCBI Taxonomy" id="557451"/>
    <lineage>
        <taxon>Bacteria</taxon>
        <taxon>Bacillati</taxon>
        <taxon>Bacillota</taxon>
        <taxon>Clostridia</taxon>
        <taxon>Eubacteriales</taxon>
        <taxon>Symbiobacteriaceae</taxon>
        <taxon>Symbiobacterium</taxon>
    </lineage>
</organism>
<keyword evidence="1" id="KW-0812">Transmembrane</keyword>
<comment type="caution">
    <text evidence="2">The sequence shown here is derived from an EMBL/GenBank/DDBJ whole genome shotgun (WGS) entry which is preliminary data.</text>
</comment>
<sequence>MQFVLGGISFVAFMALVRWGLDMNWPLAVIAGAVWSVAVTSLVRAARDRHLSRIRMSGFTWLAAVLTNFVALLGVHALDLPTPEYNFAAGILVLAVGAANVALGMLGAAAVVKPEK</sequence>
<evidence type="ECO:0000256" key="1">
    <source>
        <dbReference type="SAM" id="Phobius"/>
    </source>
</evidence>
<keyword evidence="3" id="KW-1185">Reference proteome</keyword>
<evidence type="ECO:0000313" key="3">
    <source>
        <dbReference type="Proteomes" id="UP001519289"/>
    </source>
</evidence>
<evidence type="ECO:0000313" key="2">
    <source>
        <dbReference type="EMBL" id="MBP2016858.1"/>
    </source>
</evidence>
<gene>
    <name evidence="2" type="ORF">J2Z79_000231</name>
</gene>
<keyword evidence="1" id="KW-0472">Membrane</keyword>
<keyword evidence="1" id="KW-1133">Transmembrane helix</keyword>
<dbReference type="RefSeq" id="WP_209464997.1">
    <property type="nucleotide sequence ID" value="NZ_JAGGLG010000001.1"/>
</dbReference>